<dbReference type="EMBL" id="CP042425">
    <property type="protein sequence ID" value="QEL18667.1"/>
    <property type="molecule type" value="Genomic_DNA"/>
</dbReference>
<sequence>MMPSTIKVASLLVAGACVGCTTAGRPPTGDQPPAAEKVAVEVPPDSDTSRLQGNWQMTSVEMAGKVIKRGDWSLLGFLARPVFSGEMFFNADRTGTVGYSNLRFELDETQNPKHITIYDNEGKVTFRGIYALDGDTLKMCMNGDGKSVSRPEEFLTKKGTPVVITNLRRVVRKEGTASK</sequence>
<keyword evidence="2" id="KW-1185">Reference proteome</keyword>
<evidence type="ECO:0000313" key="1">
    <source>
        <dbReference type="EMBL" id="QEL18667.1"/>
    </source>
</evidence>
<dbReference type="RefSeq" id="WP_149113144.1">
    <property type="nucleotide sequence ID" value="NZ_CP042425.1"/>
</dbReference>
<dbReference type="NCBIfam" id="TIGR03067">
    <property type="entry name" value="Planc_TIGR03067"/>
    <property type="match status" value="1"/>
</dbReference>
<gene>
    <name evidence="1" type="ORF">PX52LOC_05701</name>
</gene>
<organism evidence="1 2">
    <name type="scientific">Limnoglobus roseus</name>
    <dbReference type="NCBI Taxonomy" id="2598579"/>
    <lineage>
        <taxon>Bacteria</taxon>
        <taxon>Pseudomonadati</taxon>
        <taxon>Planctomycetota</taxon>
        <taxon>Planctomycetia</taxon>
        <taxon>Gemmatales</taxon>
        <taxon>Gemmataceae</taxon>
        <taxon>Limnoglobus</taxon>
    </lineage>
</organism>
<dbReference type="OrthoDB" id="292826at2"/>
<dbReference type="AlphaFoldDB" id="A0A5C1AKH6"/>
<dbReference type="Proteomes" id="UP000324974">
    <property type="component" value="Chromosome"/>
</dbReference>
<name>A0A5C1AKH6_9BACT</name>
<protein>
    <submittedName>
        <fullName evidence="1">TIGR03067 domain-containing protein</fullName>
    </submittedName>
</protein>
<dbReference type="InterPro" id="IPR017504">
    <property type="entry name" value="CHP03067_Planctomycetes"/>
</dbReference>
<proteinExistence type="predicted"/>
<accession>A0A5C1AKH6</accession>
<dbReference type="KEGG" id="lrs:PX52LOC_05701"/>
<reference evidence="2" key="1">
    <citation type="submission" date="2019-08" db="EMBL/GenBank/DDBJ databases">
        <title>Limnoglobus roseus gen. nov., sp. nov., a novel freshwater planctomycete with a giant genome from the family Gemmataceae.</title>
        <authorList>
            <person name="Kulichevskaya I.S."/>
            <person name="Naumoff D.G."/>
            <person name="Miroshnikov K."/>
            <person name="Ivanova A."/>
            <person name="Philippov D.A."/>
            <person name="Hakobyan A."/>
            <person name="Rijpstra I.C."/>
            <person name="Sinninghe Damste J.S."/>
            <person name="Liesack W."/>
            <person name="Dedysh S.N."/>
        </authorList>
    </citation>
    <scope>NUCLEOTIDE SEQUENCE [LARGE SCALE GENOMIC DNA]</scope>
    <source>
        <strain evidence="2">PX52</strain>
    </source>
</reference>
<evidence type="ECO:0000313" key="2">
    <source>
        <dbReference type="Proteomes" id="UP000324974"/>
    </source>
</evidence>